<dbReference type="KEGG" id="lmoi:VV02_09885"/>
<reference evidence="1 2" key="1">
    <citation type="submission" date="2015-03" db="EMBL/GenBank/DDBJ databases">
        <title>Luteipulveratus halotolerans sp. nov., a novel actinobacterium (Dermacoccaceae) from Sarawak, Malaysia.</title>
        <authorList>
            <person name="Juboi H."/>
            <person name="Basik A."/>
            <person name="Shamsul S.S."/>
            <person name="Arnold P."/>
            <person name="Schmitt E.K."/>
            <person name="Sanglier J.-J."/>
            <person name="Yeo T."/>
        </authorList>
    </citation>
    <scope>NUCLEOTIDE SEQUENCE [LARGE SCALE GENOMIC DNA]</scope>
    <source>
        <strain evidence="1 2">MN07-A0370</strain>
    </source>
</reference>
<dbReference type="Pfam" id="PF14907">
    <property type="entry name" value="NTP_transf_5"/>
    <property type="match status" value="1"/>
</dbReference>
<evidence type="ECO:0008006" key="3">
    <source>
        <dbReference type="Google" id="ProtNLM"/>
    </source>
</evidence>
<organism evidence="1 2">
    <name type="scientific">Luteipulveratus mongoliensis</name>
    <dbReference type="NCBI Taxonomy" id="571913"/>
    <lineage>
        <taxon>Bacteria</taxon>
        <taxon>Bacillati</taxon>
        <taxon>Actinomycetota</taxon>
        <taxon>Actinomycetes</taxon>
        <taxon>Micrococcales</taxon>
        <taxon>Dermacoccaceae</taxon>
        <taxon>Luteipulveratus</taxon>
    </lineage>
</organism>
<name>A0A0K1JHM2_9MICO</name>
<dbReference type="Proteomes" id="UP000066480">
    <property type="component" value="Chromosome"/>
</dbReference>
<evidence type="ECO:0000313" key="1">
    <source>
        <dbReference type="EMBL" id="AKU16098.1"/>
    </source>
</evidence>
<dbReference type="AlphaFoldDB" id="A0A0K1JHM2"/>
<dbReference type="RefSeq" id="WP_052591305.1">
    <property type="nucleotide sequence ID" value="NZ_CP011112.1"/>
</dbReference>
<proteinExistence type="predicted"/>
<gene>
    <name evidence="1" type="ORF">VV02_09885</name>
</gene>
<dbReference type="OrthoDB" id="3782133at2"/>
<protein>
    <recommendedName>
        <fullName evidence="3">2-nitropropane dioxygenase</fullName>
    </recommendedName>
</protein>
<dbReference type="InterPro" id="IPR039498">
    <property type="entry name" value="NTP_transf_5"/>
</dbReference>
<evidence type="ECO:0000313" key="2">
    <source>
        <dbReference type="Proteomes" id="UP000066480"/>
    </source>
</evidence>
<dbReference type="STRING" id="571913.VV02_09885"/>
<accession>A0A0K1JHM2</accession>
<sequence>MTAATVSHDQAVPLVTALVSVVARDAGVRALCIKGPTFAAYDLRPGHGSRDVDVLCEPAGHDRLVRALCAAGWTAHDPGDDVHRVLPAHAVTLTHDRWTCSIDVHHYFPGFLGPAADVFEVLYARATTVEVAHARVPAPDLPSAAVVWGLNVLRAPSEQDSVREIDWVERVAQADMDRGALAAVAAATGATSTLGPLLDLAGIARPTTGLGTPRQLMLWHLLQQPGTRGGGLLTRFRERPLRAWPGTVREVVWPQTPPPDGRSQLQHNLERLRTGPALVPELVRRTRRARRQAREHGR</sequence>
<keyword evidence="2" id="KW-1185">Reference proteome</keyword>
<dbReference type="EMBL" id="CP011112">
    <property type="protein sequence ID" value="AKU16098.1"/>
    <property type="molecule type" value="Genomic_DNA"/>
</dbReference>